<comment type="caution">
    <text evidence="1">The sequence shown here is derived from an EMBL/GenBank/DDBJ whole genome shotgun (WGS) entry which is preliminary data.</text>
</comment>
<keyword evidence="2" id="KW-1185">Reference proteome</keyword>
<sequence length="66" mass="7305">MPYATDARRIGDHVAAELQLTFAEAGFWLEARGAVPISVRAYVDIAPIPAEVAARLIERVREWAAR</sequence>
<proteinExistence type="predicted"/>
<gene>
    <name evidence="1" type="ORF">FCI23_28240</name>
</gene>
<evidence type="ECO:0000313" key="2">
    <source>
        <dbReference type="Proteomes" id="UP000305778"/>
    </source>
</evidence>
<organism evidence="1 2">
    <name type="scientific">Actinacidiphila oryziradicis</name>
    <dbReference type="NCBI Taxonomy" id="2571141"/>
    <lineage>
        <taxon>Bacteria</taxon>
        <taxon>Bacillati</taxon>
        <taxon>Actinomycetota</taxon>
        <taxon>Actinomycetes</taxon>
        <taxon>Kitasatosporales</taxon>
        <taxon>Streptomycetaceae</taxon>
        <taxon>Actinacidiphila</taxon>
    </lineage>
</organism>
<evidence type="ECO:0000313" key="1">
    <source>
        <dbReference type="EMBL" id="TKA08383.1"/>
    </source>
</evidence>
<reference evidence="1 2" key="1">
    <citation type="submission" date="2019-04" db="EMBL/GenBank/DDBJ databases">
        <title>Streptomyces oryziradicis sp. nov., a novel actinomycete isolated from rhizosphere soil of rice (Oryza sativa L.).</title>
        <authorList>
            <person name="Li C."/>
        </authorList>
    </citation>
    <scope>NUCLEOTIDE SEQUENCE [LARGE SCALE GENOMIC DNA]</scope>
    <source>
        <strain evidence="1 2">NEAU-C40</strain>
    </source>
</reference>
<dbReference type="RefSeq" id="WP_136726762.1">
    <property type="nucleotide sequence ID" value="NZ_SUMC01000031.1"/>
</dbReference>
<dbReference type="AlphaFoldDB" id="A0A4U0SH69"/>
<dbReference type="EMBL" id="SUMC01000031">
    <property type="protein sequence ID" value="TKA08383.1"/>
    <property type="molecule type" value="Genomic_DNA"/>
</dbReference>
<dbReference type="Proteomes" id="UP000305778">
    <property type="component" value="Unassembled WGS sequence"/>
</dbReference>
<name>A0A4U0SH69_9ACTN</name>
<accession>A0A4U0SH69</accession>
<protein>
    <submittedName>
        <fullName evidence="1">Uncharacterized protein</fullName>
    </submittedName>
</protein>